<dbReference type="SUPFAM" id="SSF46548">
    <property type="entry name" value="alpha-helical ferredoxin"/>
    <property type="match status" value="1"/>
</dbReference>
<dbReference type="Gene3D" id="1.10.1060.10">
    <property type="entry name" value="Alpha-helical ferredoxin"/>
    <property type="match status" value="1"/>
</dbReference>
<proteinExistence type="predicted"/>
<dbReference type="PROSITE" id="PS00198">
    <property type="entry name" value="4FE4S_FER_1"/>
    <property type="match status" value="1"/>
</dbReference>
<dbReference type="Gene3D" id="3.40.50.10420">
    <property type="entry name" value="NagB/RpiA/CoA transferase-like"/>
    <property type="match status" value="1"/>
</dbReference>
<accession>A0A0J9HP71</accession>
<dbReference type="GO" id="GO:0006089">
    <property type="term" value="P:lactate metabolic process"/>
    <property type="evidence" value="ECO:0007669"/>
    <property type="project" value="InterPro"/>
</dbReference>
<dbReference type="PANTHER" id="PTHR47153:SF2">
    <property type="entry name" value="LACTATE UTILIZATION PROTEIN B"/>
    <property type="match status" value="1"/>
</dbReference>
<dbReference type="GO" id="GO:0046872">
    <property type="term" value="F:metal ion binding"/>
    <property type="evidence" value="ECO:0007669"/>
    <property type="project" value="UniProtKB-KW"/>
</dbReference>
<gene>
    <name evidence="9" type="ORF">WN50_31120</name>
</gene>
<dbReference type="OrthoDB" id="9794954at2"/>
<evidence type="ECO:0000256" key="2">
    <source>
        <dbReference type="ARBA" id="ARBA00022485"/>
    </source>
</evidence>
<evidence type="ECO:0000259" key="8">
    <source>
        <dbReference type="PROSITE" id="PS51379"/>
    </source>
</evidence>
<evidence type="ECO:0000313" key="9">
    <source>
        <dbReference type="EMBL" id="KMW70989.1"/>
    </source>
</evidence>
<dbReference type="SUPFAM" id="SSF100950">
    <property type="entry name" value="NagB/RpiA/CoA transferase-like"/>
    <property type="match status" value="1"/>
</dbReference>
<dbReference type="InterPro" id="IPR017896">
    <property type="entry name" value="4Fe4S_Fe-S-bd"/>
</dbReference>
<dbReference type="GO" id="GO:0051539">
    <property type="term" value="F:4 iron, 4 sulfur cluster binding"/>
    <property type="evidence" value="ECO:0007669"/>
    <property type="project" value="UniProtKB-KW"/>
</dbReference>
<protein>
    <submittedName>
        <fullName evidence="9">4Fe-4S ferredoxin</fullName>
    </submittedName>
</protein>
<feature type="domain" description="4Fe-4S ferredoxin-type" evidence="8">
    <location>
        <begin position="191"/>
        <end position="212"/>
    </location>
</feature>
<evidence type="ECO:0000256" key="1">
    <source>
        <dbReference type="ARBA" id="ARBA00022448"/>
    </source>
</evidence>
<dbReference type="PANTHER" id="PTHR47153">
    <property type="entry name" value="LACTATE UTILIZATION PROTEIN B"/>
    <property type="match status" value="1"/>
</dbReference>
<name>A0A0J9HP71_9CYAN</name>
<dbReference type="InterPro" id="IPR017900">
    <property type="entry name" value="4Fe4S_Fe_S_CS"/>
</dbReference>
<evidence type="ECO:0000256" key="7">
    <source>
        <dbReference type="ARBA" id="ARBA00023014"/>
    </source>
</evidence>
<feature type="non-terminal residue" evidence="9">
    <location>
        <position position="1"/>
    </location>
</feature>
<dbReference type="Pfam" id="PF02589">
    <property type="entry name" value="LUD_dom"/>
    <property type="match status" value="1"/>
</dbReference>
<dbReference type="InterPro" id="IPR003741">
    <property type="entry name" value="LUD_dom"/>
</dbReference>
<dbReference type="Proteomes" id="UP000033607">
    <property type="component" value="Unassembled WGS sequence"/>
</dbReference>
<keyword evidence="4" id="KW-0677">Repeat</keyword>
<dbReference type="PROSITE" id="PS51379">
    <property type="entry name" value="4FE4S_FER_2"/>
    <property type="match status" value="1"/>
</dbReference>
<keyword evidence="5" id="KW-0249">Electron transport</keyword>
<dbReference type="InterPro" id="IPR024185">
    <property type="entry name" value="FTHF_cligase-like_sf"/>
</dbReference>
<dbReference type="InterPro" id="IPR009051">
    <property type="entry name" value="Helical_ferredxn"/>
</dbReference>
<sequence length="354" mass="39584">LVKSKSMLQEECGMVPFLEQNGITVTESDLGERIQQLDEEPPSHIVMPAIHKNRQDIAKLFAEKIASDPNNDNPHYLNEMMRQNARPRFLTADAGMTGVNFAIAETGSFVVCTNEGNADLGANIPPLHIASMGIEKLIPKVEHLAVFIRLLSRSAIGSPITQYTSHFTKPKNGGELHLVIVDNGRSERLGMADFWSSLKCIRCGACLNTCPVYRRSGGLSYGAVYSGPLGMIIDPTFDAKKYSNLPYSSTLCGSCGDVCPVKIDLPEQIYKWRRVMAEKHLLSLPRQDSMKAAGIVLGNPLVYRFAKNVVIQKVMKYFPFLFSSKLLNPWVRHRALPTVPKQTFKQWYLENRQK</sequence>
<organism evidence="9 10">
    <name type="scientific">Limnoraphis robusta CS-951</name>
    <dbReference type="NCBI Taxonomy" id="1637645"/>
    <lineage>
        <taxon>Bacteria</taxon>
        <taxon>Bacillati</taxon>
        <taxon>Cyanobacteriota</taxon>
        <taxon>Cyanophyceae</taxon>
        <taxon>Oscillatoriophycideae</taxon>
        <taxon>Oscillatoriales</taxon>
        <taxon>Sirenicapillariaceae</taxon>
        <taxon>Limnoraphis</taxon>
    </lineage>
</organism>
<evidence type="ECO:0000313" key="10">
    <source>
        <dbReference type="Proteomes" id="UP000033607"/>
    </source>
</evidence>
<dbReference type="PATRIC" id="fig|1637645.4.peg.32"/>
<keyword evidence="1" id="KW-0813">Transport</keyword>
<dbReference type="InterPro" id="IPR037171">
    <property type="entry name" value="NagB/RpiA_transferase-like"/>
</dbReference>
<keyword evidence="7" id="KW-0411">Iron-sulfur</keyword>
<dbReference type="EMBL" id="LATL02000003">
    <property type="protein sequence ID" value="KMW70989.1"/>
    <property type="molecule type" value="Genomic_DNA"/>
</dbReference>
<evidence type="ECO:0000256" key="3">
    <source>
        <dbReference type="ARBA" id="ARBA00022723"/>
    </source>
</evidence>
<dbReference type="Pfam" id="PF13183">
    <property type="entry name" value="Fer4_8"/>
    <property type="match status" value="1"/>
</dbReference>
<keyword evidence="3" id="KW-0479">Metal-binding</keyword>
<evidence type="ECO:0000256" key="4">
    <source>
        <dbReference type="ARBA" id="ARBA00022737"/>
    </source>
</evidence>
<dbReference type="InterPro" id="IPR004452">
    <property type="entry name" value="LutB/LldF"/>
</dbReference>
<keyword evidence="6" id="KW-0408">Iron</keyword>
<reference evidence="9 10" key="1">
    <citation type="submission" date="2015-06" db="EMBL/GenBank/DDBJ databases">
        <title>Draft genome assembly of filamentous brackish cyanobacterium Limnoraphis robusta strain CS-951.</title>
        <authorList>
            <person name="Willis A."/>
            <person name="Parks M."/>
            <person name="Burford M.A."/>
        </authorList>
    </citation>
    <scope>NUCLEOTIDE SEQUENCE [LARGE SCALE GENOMIC DNA]</scope>
    <source>
        <strain evidence="9 10">CS-951</strain>
    </source>
</reference>
<evidence type="ECO:0000256" key="5">
    <source>
        <dbReference type="ARBA" id="ARBA00022982"/>
    </source>
</evidence>
<evidence type="ECO:0000256" key="6">
    <source>
        <dbReference type="ARBA" id="ARBA00023004"/>
    </source>
</evidence>
<dbReference type="AlphaFoldDB" id="A0A0J9HP71"/>
<keyword evidence="2" id="KW-0004">4Fe-4S</keyword>
<comment type="caution">
    <text evidence="9">The sequence shown here is derived from an EMBL/GenBank/DDBJ whole genome shotgun (WGS) entry which is preliminary data.</text>
</comment>